<comment type="caution">
    <text evidence="2">The sequence shown here is derived from an EMBL/GenBank/DDBJ whole genome shotgun (WGS) entry which is preliminary data.</text>
</comment>
<dbReference type="EMBL" id="JASSZA010000016">
    <property type="protein sequence ID" value="KAK2091285.1"/>
    <property type="molecule type" value="Genomic_DNA"/>
</dbReference>
<proteinExistence type="predicted"/>
<feature type="non-terminal residue" evidence="2">
    <location>
        <position position="154"/>
    </location>
</feature>
<evidence type="ECO:0000313" key="3">
    <source>
        <dbReference type="Proteomes" id="UP001266305"/>
    </source>
</evidence>
<sequence>MEIQAFANSGLLWCQGKPGRARTSRLAAGPARSWGKAAHQGLLELHVKEAKRRPAGWERNRHPPSLLTRPAGRSHPRTTASPGLALHSWVGQEGWILGELLPGWAERVKELRKSQGRQKSLGRCPLGVSLQLPEGKPHPDAMFKEFVSLPPTTA</sequence>
<gene>
    <name evidence="2" type="ORF">P7K49_030569</name>
</gene>
<dbReference type="Proteomes" id="UP001266305">
    <property type="component" value="Unassembled WGS sequence"/>
</dbReference>
<protein>
    <submittedName>
        <fullName evidence="2">Uncharacterized protein</fullName>
    </submittedName>
</protein>
<evidence type="ECO:0000256" key="1">
    <source>
        <dbReference type="SAM" id="MobiDB-lite"/>
    </source>
</evidence>
<keyword evidence="3" id="KW-1185">Reference proteome</keyword>
<name>A0ABQ9U3H1_SAGOE</name>
<evidence type="ECO:0000313" key="2">
    <source>
        <dbReference type="EMBL" id="KAK2091285.1"/>
    </source>
</evidence>
<accession>A0ABQ9U3H1</accession>
<feature type="region of interest" description="Disordered" evidence="1">
    <location>
        <begin position="53"/>
        <end position="81"/>
    </location>
</feature>
<organism evidence="2 3">
    <name type="scientific">Saguinus oedipus</name>
    <name type="common">Cotton-top tamarin</name>
    <name type="synonym">Oedipomidas oedipus</name>
    <dbReference type="NCBI Taxonomy" id="9490"/>
    <lineage>
        <taxon>Eukaryota</taxon>
        <taxon>Metazoa</taxon>
        <taxon>Chordata</taxon>
        <taxon>Craniata</taxon>
        <taxon>Vertebrata</taxon>
        <taxon>Euteleostomi</taxon>
        <taxon>Mammalia</taxon>
        <taxon>Eutheria</taxon>
        <taxon>Euarchontoglires</taxon>
        <taxon>Primates</taxon>
        <taxon>Haplorrhini</taxon>
        <taxon>Platyrrhini</taxon>
        <taxon>Cebidae</taxon>
        <taxon>Callitrichinae</taxon>
        <taxon>Saguinus</taxon>
    </lineage>
</organism>
<reference evidence="2 3" key="1">
    <citation type="submission" date="2023-05" db="EMBL/GenBank/DDBJ databases">
        <title>B98-5 Cell Line De Novo Hybrid Assembly: An Optical Mapping Approach.</title>
        <authorList>
            <person name="Kananen K."/>
            <person name="Auerbach J.A."/>
            <person name="Kautto E."/>
            <person name="Blachly J.S."/>
        </authorList>
    </citation>
    <scope>NUCLEOTIDE SEQUENCE [LARGE SCALE GENOMIC DNA]</scope>
    <source>
        <strain evidence="2">B95-8</strain>
        <tissue evidence="2">Cell line</tissue>
    </source>
</reference>